<gene>
    <name evidence="1" type="ORF">P186_0845</name>
</gene>
<sequence>MAKELTDRPVKVAAVPLLPGDPRCRGRCVACGLVELAAGRAVV</sequence>
<dbReference type="BioCyc" id="PSP1104324:GJSN-826-MONOMER"/>
<dbReference type="AlphaFoldDB" id="G7VAP8"/>
<dbReference type="EMBL" id="CP003098">
    <property type="protein sequence ID" value="AET32287.1"/>
    <property type="molecule type" value="Genomic_DNA"/>
</dbReference>
<dbReference type="HOGENOM" id="CLU_3227971_0_0_2"/>
<evidence type="ECO:0000313" key="2">
    <source>
        <dbReference type="Proteomes" id="UP000005867"/>
    </source>
</evidence>
<keyword evidence="2" id="KW-1185">Reference proteome</keyword>
<accession>G7VAP8</accession>
<organism evidence="1 2">
    <name type="scientific">Pyrobaculum ferrireducens</name>
    <dbReference type="NCBI Taxonomy" id="1104324"/>
    <lineage>
        <taxon>Archaea</taxon>
        <taxon>Thermoproteota</taxon>
        <taxon>Thermoprotei</taxon>
        <taxon>Thermoproteales</taxon>
        <taxon>Thermoproteaceae</taxon>
        <taxon>Pyrobaculum</taxon>
    </lineage>
</organism>
<dbReference type="KEGG" id="pyr:P186_0845"/>
<dbReference type="Proteomes" id="UP000005867">
    <property type="component" value="Chromosome"/>
</dbReference>
<protein>
    <submittedName>
        <fullName evidence="1">Uncharacterized protein</fullName>
    </submittedName>
</protein>
<name>G7VAP8_9CREN</name>
<evidence type="ECO:0000313" key="1">
    <source>
        <dbReference type="EMBL" id="AET32287.1"/>
    </source>
</evidence>
<reference evidence="1 2" key="1">
    <citation type="journal article" date="2012" name="J. Bacteriol.">
        <title>Complete genome sequence of strain 1860, a crenarchaeon of the genus pyrobaculum able to grow with various electron acceptors.</title>
        <authorList>
            <person name="Mardanov A.V."/>
            <person name="Gumerov V.M."/>
            <person name="Slobodkina G.B."/>
            <person name="Beletsky A.V."/>
            <person name="Bonch-Osmolovskaya E.A."/>
            <person name="Ravin N.V."/>
            <person name="Skryabin K.G."/>
        </authorList>
    </citation>
    <scope>NUCLEOTIDE SEQUENCE [LARGE SCALE GENOMIC DNA]</scope>
    <source>
        <strain evidence="1 2">1860</strain>
    </source>
</reference>
<proteinExistence type="predicted"/>
<dbReference type="STRING" id="1104324.P186_0845"/>